<sequence>MSRIDRVVINTYWVVDLPTSKVNYMSEGLYDHCPAMVHWENGNTNSTRPFKYFNMWRRTPDFQNNFKRSWEARMEGKHNKLKRVLKQLNRSSFHEVVLKAELKQASELFLRQKTKIQWLTQGDQNTKVFHSFMKARRNENRIFFINEAGVQSLTNNEKFAHTFVDFYTKLLGTTIESGAHVCSNLVRVGSIVNEEQRAMLEADFTNADIKQTLWGIDGEKALGLDRYGRNFLRDCWGIVRKDLSDGVLEFFVIGKMLRALNNTVIIIIPETKHTDTVGDYLPIA</sequence>
<accession>A0AC58TPT4</accession>
<dbReference type="Proteomes" id="UP000790787">
    <property type="component" value="Chromosome 22"/>
</dbReference>
<gene>
    <name evidence="2" type="primary">LOC142176081</name>
</gene>
<evidence type="ECO:0000313" key="2">
    <source>
        <dbReference type="RefSeq" id="XP_075099247.1"/>
    </source>
</evidence>
<keyword evidence="1" id="KW-1185">Reference proteome</keyword>
<proteinExistence type="predicted"/>
<name>A0AC58TPT4_TOBAC</name>
<evidence type="ECO:0000313" key="1">
    <source>
        <dbReference type="Proteomes" id="UP000790787"/>
    </source>
</evidence>
<dbReference type="RefSeq" id="XP_075099247.1">
    <property type="nucleotide sequence ID" value="XM_075243146.1"/>
</dbReference>
<reference evidence="2" key="2">
    <citation type="submission" date="2025-08" db="UniProtKB">
        <authorList>
            <consortium name="RefSeq"/>
        </authorList>
    </citation>
    <scope>IDENTIFICATION</scope>
    <source>
        <tissue evidence="2">Leaf</tissue>
    </source>
</reference>
<protein>
    <submittedName>
        <fullName evidence="2">Uncharacterized protein LOC142176081</fullName>
    </submittedName>
</protein>
<reference evidence="1" key="1">
    <citation type="journal article" date="2014" name="Nat. Commun.">
        <title>The tobacco genome sequence and its comparison with those of tomato and potato.</title>
        <authorList>
            <person name="Sierro N."/>
            <person name="Battey J.N."/>
            <person name="Ouadi S."/>
            <person name="Bakaher N."/>
            <person name="Bovet L."/>
            <person name="Willig A."/>
            <person name="Goepfert S."/>
            <person name="Peitsch M.C."/>
            <person name="Ivanov N.V."/>
        </authorList>
    </citation>
    <scope>NUCLEOTIDE SEQUENCE [LARGE SCALE GENOMIC DNA]</scope>
</reference>
<organism evidence="1 2">
    <name type="scientific">Nicotiana tabacum</name>
    <name type="common">Common tobacco</name>
    <dbReference type="NCBI Taxonomy" id="4097"/>
    <lineage>
        <taxon>Eukaryota</taxon>
        <taxon>Viridiplantae</taxon>
        <taxon>Streptophyta</taxon>
        <taxon>Embryophyta</taxon>
        <taxon>Tracheophyta</taxon>
        <taxon>Spermatophyta</taxon>
        <taxon>Magnoliopsida</taxon>
        <taxon>eudicotyledons</taxon>
        <taxon>Gunneridae</taxon>
        <taxon>Pentapetalae</taxon>
        <taxon>asterids</taxon>
        <taxon>lamiids</taxon>
        <taxon>Solanales</taxon>
        <taxon>Solanaceae</taxon>
        <taxon>Nicotianoideae</taxon>
        <taxon>Nicotianeae</taxon>
        <taxon>Nicotiana</taxon>
    </lineage>
</organism>